<accession>A0A1Z5R1G1</accession>
<feature type="region of interest" description="Disordered" evidence="4">
    <location>
        <begin position="289"/>
        <end position="323"/>
    </location>
</feature>
<name>A0A1Z5R1G1_SORBI</name>
<dbReference type="InParanoid" id="A0A1Z5R1G1"/>
<evidence type="ECO:0000256" key="4">
    <source>
        <dbReference type="SAM" id="MobiDB-lite"/>
    </source>
</evidence>
<reference evidence="7" key="2">
    <citation type="journal article" date="2018" name="Plant J.">
        <title>The Sorghum bicolor reference genome: improved assembly, gene annotations, a transcriptome atlas, and signatures of genome organization.</title>
        <authorList>
            <person name="McCormick R.F."/>
            <person name="Truong S.K."/>
            <person name="Sreedasyam A."/>
            <person name="Jenkins J."/>
            <person name="Shu S."/>
            <person name="Sims D."/>
            <person name="Kennedy M."/>
            <person name="Amirebrahimi M."/>
            <person name="Weers B.D."/>
            <person name="McKinley B."/>
            <person name="Mattison A."/>
            <person name="Morishige D.T."/>
            <person name="Grimwood J."/>
            <person name="Schmutz J."/>
            <person name="Mullet J.E."/>
        </authorList>
    </citation>
    <scope>NUCLEOTIDE SEQUENCE [LARGE SCALE GENOMIC DNA]</scope>
    <source>
        <strain evidence="7">cv. BTx623</strain>
    </source>
</reference>
<dbReference type="OrthoDB" id="690068at2759"/>
<dbReference type="PANTHER" id="PTHR45959:SF53">
    <property type="entry name" value="BHLH DOMAIN-CONTAINING PROTEIN"/>
    <property type="match status" value="1"/>
</dbReference>
<dbReference type="AlphaFoldDB" id="A0A1Z5R1G1"/>
<dbReference type="Pfam" id="PF00010">
    <property type="entry name" value="HLH"/>
    <property type="match status" value="1"/>
</dbReference>
<evidence type="ECO:0000313" key="6">
    <source>
        <dbReference type="EMBL" id="OQU77369.1"/>
    </source>
</evidence>
<dbReference type="STRING" id="4558.A0A1Z5R1G1"/>
<feature type="compositionally biased region" description="Gly residues" evidence="4">
    <location>
        <begin position="100"/>
        <end position="116"/>
    </location>
</feature>
<gene>
    <name evidence="6" type="ORF">SORBI_3009G036333</name>
</gene>
<evidence type="ECO:0000259" key="5">
    <source>
        <dbReference type="PROSITE" id="PS50888"/>
    </source>
</evidence>
<dbReference type="InterPro" id="IPR052610">
    <property type="entry name" value="bHLH_transcription_regulator"/>
</dbReference>
<dbReference type="eggNOG" id="ENOG502QWBY">
    <property type="taxonomic scope" value="Eukaryota"/>
</dbReference>
<organism evidence="6 7">
    <name type="scientific">Sorghum bicolor</name>
    <name type="common">Sorghum</name>
    <name type="synonym">Sorghum vulgare</name>
    <dbReference type="NCBI Taxonomy" id="4558"/>
    <lineage>
        <taxon>Eukaryota</taxon>
        <taxon>Viridiplantae</taxon>
        <taxon>Streptophyta</taxon>
        <taxon>Embryophyta</taxon>
        <taxon>Tracheophyta</taxon>
        <taxon>Spermatophyta</taxon>
        <taxon>Magnoliopsida</taxon>
        <taxon>Liliopsida</taxon>
        <taxon>Poales</taxon>
        <taxon>Poaceae</taxon>
        <taxon>PACMAD clade</taxon>
        <taxon>Panicoideae</taxon>
        <taxon>Andropogonodae</taxon>
        <taxon>Andropogoneae</taxon>
        <taxon>Sorghinae</taxon>
        <taxon>Sorghum</taxon>
    </lineage>
</organism>
<dbReference type="GO" id="GO:0006355">
    <property type="term" value="P:regulation of DNA-templated transcription"/>
    <property type="evidence" value="ECO:0000318"/>
    <property type="project" value="GO_Central"/>
</dbReference>
<dbReference type="GO" id="GO:0046983">
    <property type="term" value="F:protein dimerization activity"/>
    <property type="evidence" value="ECO:0007669"/>
    <property type="project" value="InterPro"/>
</dbReference>
<feature type="compositionally biased region" description="Low complexity" evidence="4">
    <location>
        <begin position="311"/>
        <end position="323"/>
    </location>
</feature>
<dbReference type="GO" id="GO:0003700">
    <property type="term" value="F:DNA-binding transcription factor activity"/>
    <property type="evidence" value="ECO:0000318"/>
    <property type="project" value="GO_Central"/>
</dbReference>
<sequence length="420" mass="43578">MEAEAASNMEDSSLFMQWAMDTLLQEEEPAVDDVHWAMDTLLQEEEEEHAAVDGGDAVVFPSLQALRDASHAAEMVRELMAVAAAAETHDAAAANSSPSGGSGDGGGEVTDGGSSGATGTDPAAPATTAATDYYGGSWPPQSPTSSSFARAPPPAPPSSNSNTILPTVSWNFVTGSAQPGSEGVLEEAAVPARSLPPPELAQRRRSPPPPRRAAHHPVRSMGAPSSASCTPDHIVAERKRREKINKRLIELSTVIPGLKKMDKATILSDAAKYVKELQQRLKALEDAAAADAGSIRRKAPPAADENGGSGSPTSASSSSGAPALPEIEARLSERSVMVRIHSCGGKGVAAAALAVVEGLGLTVVHANVMPFSACTISITITAEMEGRRLTLTTEQIVGKLKSALSHQRSISCKDAEETEN</sequence>
<dbReference type="PANTHER" id="PTHR45959">
    <property type="entry name" value="BHLH TRANSCRIPTION FACTOR"/>
    <property type="match status" value="1"/>
</dbReference>
<dbReference type="PROSITE" id="PS50888">
    <property type="entry name" value="BHLH"/>
    <property type="match status" value="1"/>
</dbReference>
<dbReference type="InterPro" id="IPR036638">
    <property type="entry name" value="HLH_DNA-bd_sf"/>
</dbReference>
<dbReference type="SMART" id="SM00353">
    <property type="entry name" value="HLH"/>
    <property type="match status" value="1"/>
</dbReference>
<dbReference type="SUPFAM" id="SSF47459">
    <property type="entry name" value="HLH, helix-loop-helix DNA-binding domain"/>
    <property type="match status" value="1"/>
</dbReference>
<dbReference type="InterPro" id="IPR011598">
    <property type="entry name" value="bHLH_dom"/>
</dbReference>
<comment type="similarity">
    <text evidence="1">Belongs to the bHLH protein family.</text>
</comment>
<dbReference type="Proteomes" id="UP000000768">
    <property type="component" value="Chromosome 9"/>
</dbReference>
<reference evidence="6 7" key="1">
    <citation type="journal article" date="2009" name="Nature">
        <title>The Sorghum bicolor genome and the diversification of grasses.</title>
        <authorList>
            <person name="Paterson A.H."/>
            <person name="Bowers J.E."/>
            <person name="Bruggmann R."/>
            <person name="Dubchak I."/>
            <person name="Grimwood J."/>
            <person name="Gundlach H."/>
            <person name="Haberer G."/>
            <person name="Hellsten U."/>
            <person name="Mitros T."/>
            <person name="Poliakov A."/>
            <person name="Schmutz J."/>
            <person name="Spannagl M."/>
            <person name="Tang H."/>
            <person name="Wang X."/>
            <person name="Wicker T."/>
            <person name="Bharti A.K."/>
            <person name="Chapman J."/>
            <person name="Feltus F.A."/>
            <person name="Gowik U."/>
            <person name="Grigoriev I.V."/>
            <person name="Lyons E."/>
            <person name="Maher C.A."/>
            <person name="Martis M."/>
            <person name="Narechania A."/>
            <person name="Otillar R.P."/>
            <person name="Penning B.W."/>
            <person name="Salamov A.A."/>
            <person name="Wang Y."/>
            <person name="Zhang L."/>
            <person name="Carpita N.C."/>
            <person name="Freeling M."/>
            <person name="Gingle A.R."/>
            <person name="Hash C.T."/>
            <person name="Keller B."/>
            <person name="Klein P."/>
            <person name="Kresovich S."/>
            <person name="McCann M.C."/>
            <person name="Ming R."/>
            <person name="Peterson D.G."/>
            <person name="Mehboob-ur-Rahman"/>
            <person name="Ware D."/>
            <person name="Westhoff P."/>
            <person name="Mayer K.F."/>
            <person name="Messing J."/>
            <person name="Rokhsar D.S."/>
        </authorList>
    </citation>
    <scope>NUCLEOTIDE SEQUENCE [LARGE SCALE GENOMIC DNA]</scope>
    <source>
        <strain evidence="7">cv. BTx623</strain>
    </source>
</reference>
<dbReference type="GO" id="GO:0005634">
    <property type="term" value="C:nucleus"/>
    <property type="evidence" value="ECO:0000318"/>
    <property type="project" value="GO_Central"/>
</dbReference>
<dbReference type="GO" id="GO:0043565">
    <property type="term" value="F:sequence-specific DNA binding"/>
    <property type="evidence" value="ECO:0000318"/>
    <property type="project" value="GO_Central"/>
</dbReference>
<dbReference type="ExpressionAtlas" id="A0A1Z5R1G1">
    <property type="expression patterns" value="baseline"/>
</dbReference>
<feature type="region of interest" description="Disordered" evidence="4">
    <location>
        <begin position="179"/>
        <end position="234"/>
    </location>
</feature>
<dbReference type="EMBL" id="CM000768">
    <property type="protein sequence ID" value="OQU77369.1"/>
    <property type="molecule type" value="Genomic_DNA"/>
</dbReference>
<dbReference type="Gramene" id="OQU77369">
    <property type="protein sequence ID" value="OQU77369"/>
    <property type="gene ID" value="SORBI_3009G036333"/>
</dbReference>
<protein>
    <recommendedName>
        <fullName evidence="5">BHLH domain-containing protein</fullName>
    </recommendedName>
</protein>
<feature type="region of interest" description="Disordered" evidence="4">
    <location>
        <begin position="91"/>
        <end position="163"/>
    </location>
</feature>
<proteinExistence type="inferred from homology"/>
<evidence type="ECO:0000256" key="1">
    <source>
        <dbReference type="ARBA" id="ARBA00005510"/>
    </source>
</evidence>
<feature type="domain" description="BHLH" evidence="5">
    <location>
        <begin position="228"/>
        <end position="277"/>
    </location>
</feature>
<evidence type="ECO:0000256" key="3">
    <source>
        <dbReference type="ARBA" id="ARBA00023163"/>
    </source>
</evidence>
<keyword evidence="7" id="KW-1185">Reference proteome</keyword>
<evidence type="ECO:0000313" key="7">
    <source>
        <dbReference type="Proteomes" id="UP000000768"/>
    </source>
</evidence>
<keyword evidence="2" id="KW-0805">Transcription regulation</keyword>
<evidence type="ECO:0000256" key="2">
    <source>
        <dbReference type="ARBA" id="ARBA00023015"/>
    </source>
</evidence>
<dbReference type="Gene3D" id="4.10.280.10">
    <property type="entry name" value="Helix-loop-helix DNA-binding domain"/>
    <property type="match status" value="1"/>
</dbReference>
<keyword evidence="3" id="KW-0804">Transcription</keyword>
<feature type="compositionally biased region" description="Low complexity" evidence="4">
    <location>
        <begin position="117"/>
        <end position="136"/>
    </location>
</feature>